<dbReference type="PROSITE" id="PS00194">
    <property type="entry name" value="THIOREDOXIN_1"/>
    <property type="match status" value="1"/>
</dbReference>
<reference evidence="6 7" key="1">
    <citation type="submission" date="2019-03" db="EMBL/GenBank/DDBJ databases">
        <title>Genomic Encyclopedia of Type Strains, Phase IV (KMG-IV): sequencing the most valuable type-strain genomes for metagenomic binning, comparative biology and taxonomic classification.</title>
        <authorList>
            <person name="Goeker M."/>
        </authorList>
    </citation>
    <scope>NUCLEOTIDE SEQUENCE [LARGE SCALE GENOMIC DNA]</scope>
    <source>
        <strain evidence="6 7">DSM 203</strain>
    </source>
</reference>
<dbReference type="SUPFAM" id="SSF52833">
    <property type="entry name" value="Thioredoxin-like"/>
    <property type="match status" value="1"/>
</dbReference>
<protein>
    <submittedName>
        <fullName evidence="6">Thioredoxin</fullName>
    </submittedName>
</protein>
<dbReference type="InterPro" id="IPR049299">
    <property type="entry name" value="Thio2_N"/>
</dbReference>
<organism evidence="6 7">
    <name type="scientific">Marichromatium gracile</name>
    <name type="common">Chromatium gracile</name>
    <dbReference type="NCBI Taxonomy" id="1048"/>
    <lineage>
        <taxon>Bacteria</taxon>
        <taxon>Pseudomonadati</taxon>
        <taxon>Pseudomonadota</taxon>
        <taxon>Gammaproteobacteria</taxon>
        <taxon>Chromatiales</taxon>
        <taxon>Chromatiaceae</taxon>
        <taxon>Marichromatium</taxon>
    </lineage>
</organism>
<evidence type="ECO:0000256" key="1">
    <source>
        <dbReference type="ARBA" id="ARBA00022448"/>
    </source>
</evidence>
<dbReference type="GO" id="GO:0015035">
    <property type="term" value="F:protein-disulfide reductase activity"/>
    <property type="evidence" value="ECO:0007669"/>
    <property type="project" value="TreeGrafter"/>
</dbReference>
<dbReference type="InterPro" id="IPR017937">
    <property type="entry name" value="Thioredoxin_CS"/>
</dbReference>
<keyword evidence="1" id="KW-0813">Transport</keyword>
<keyword evidence="4" id="KW-0676">Redox-active center</keyword>
<dbReference type="PRINTS" id="PR00421">
    <property type="entry name" value="THIOREDOXIN"/>
</dbReference>
<dbReference type="Gene3D" id="3.40.30.10">
    <property type="entry name" value="Glutaredoxin"/>
    <property type="match status" value="1"/>
</dbReference>
<name>A0A4R4AGL4_MARGR</name>
<dbReference type="Gene3D" id="2.30.30.380">
    <property type="entry name" value="Zn-finger domain of Sec23/24"/>
    <property type="match status" value="1"/>
</dbReference>
<dbReference type="InterPro" id="IPR036249">
    <property type="entry name" value="Thioredoxin-like_sf"/>
</dbReference>
<evidence type="ECO:0000259" key="5">
    <source>
        <dbReference type="PROSITE" id="PS51352"/>
    </source>
</evidence>
<dbReference type="RefSeq" id="WP_123141456.1">
    <property type="nucleotide sequence ID" value="NZ_NRRH01000003.1"/>
</dbReference>
<evidence type="ECO:0000256" key="4">
    <source>
        <dbReference type="ARBA" id="ARBA00023284"/>
    </source>
</evidence>
<dbReference type="Proteomes" id="UP000295247">
    <property type="component" value="Unassembled WGS sequence"/>
</dbReference>
<dbReference type="PROSITE" id="PS51352">
    <property type="entry name" value="THIOREDOXIN_2"/>
    <property type="match status" value="1"/>
</dbReference>
<dbReference type="Pfam" id="PF21352">
    <property type="entry name" value="Zn_ribbon_Thio2"/>
    <property type="match status" value="1"/>
</dbReference>
<dbReference type="EMBL" id="SMDC01000002">
    <property type="protein sequence ID" value="TCW38363.1"/>
    <property type="molecule type" value="Genomic_DNA"/>
</dbReference>
<dbReference type="InterPro" id="IPR013766">
    <property type="entry name" value="Thioredoxin_domain"/>
</dbReference>
<evidence type="ECO:0000256" key="3">
    <source>
        <dbReference type="ARBA" id="ARBA00023157"/>
    </source>
</evidence>
<dbReference type="GO" id="GO:0005829">
    <property type="term" value="C:cytosol"/>
    <property type="evidence" value="ECO:0007669"/>
    <property type="project" value="TreeGrafter"/>
</dbReference>
<dbReference type="PANTHER" id="PTHR45663">
    <property type="entry name" value="GEO12009P1"/>
    <property type="match status" value="1"/>
</dbReference>
<gene>
    <name evidence="6" type="ORF">EDC29_102256</name>
</gene>
<sequence length="149" mass="15719">MSDPIHVVCPACDAVNRLAPARLGAGGRCGRCHAPLFGGEPVALDEARFAHHLGRSDLPLLVDFWAPWCGPCQMMAPAFAAAARTLEPELRLVKVDTERAQGLAARLGIRSIPTLALFRGGVERARQAGAMDAAGIIAWARHQLHAGGG</sequence>
<accession>A0A4R4AGL4</accession>
<dbReference type="GO" id="GO:0045454">
    <property type="term" value="P:cell redox homeostasis"/>
    <property type="evidence" value="ECO:0007669"/>
    <property type="project" value="TreeGrafter"/>
</dbReference>
<dbReference type="NCBIfam" id="NF008229">
    <property type="entry name" value="PRK10996.1"/>
    <property type="match status" value="1"/>
</dbReference>
<dbReference type="Pfam" id="PF00085">
    <property type="entry name" value="Thioredoxin"/>
    <property type="match status" value="1"/>
</dbReference>
<evidence type="ECO:0000313" key="6">
    <source>
        <dbReference type="EMBL" id="TCW38363.1"/>
    </source>
</evidence>
<evidence type="ECO:0000313" key="7">
    <source>
        <dbReference type="Proteomes" id="UP000295247"/>
    </source>
</evidence>
<keyword evidence="3" id="KW-1015">Disulfide bond</keyword>
<proteinExistence type="predicted"/>
<keyword evidence="2" id="KW-0249">Electron transport</keyword>
<comment type="caution">
    <text evidence="6">The sequence shown here is derived from an EMBL/GenBank/DDBJ whole genome shotgun (WGS) entry which is preliminary data.</text>
</comment>
<dbReference type="PANTHER" id="PTHR45663:SF11">
    <property type="entry name" value="GEO12009P1"/>
    <property type="match status" value="1"/>
</dbReference>
<dbReference type="AlphaFoldDB" id="A0A4R4AGL4"/>
<dbReference type="CDD" id="cd02947">
    <property type="entry name" value="TRX_family"/>
    <property type="match status" value="1"/>
</dbReference>
<evidence type="ECO:0000256" key="2">
    <source>
        <dbReference type="ARBA" id="ARBA00022982"/>
    </source>
</evidence>
<feature type="domain" description="Thioredoxin" evidence="5">
    <location>
        <begin position="23"/>
        <end position="145"/>
    </location>
</feature>